<accession>A0ABR2IS36</accession>
<keyword evidence="2" id="KW-0472">Membrane</keyword>
<protein>
    <recommendedName>
        <fullName evidence="6">Mid2 domain-containing protein</fullName>
    </recommendedName>
</protein>
<evidence type="ECO:0000256" key="3">
    <source>
        <dbReference type="SAM" id="SignalP"/>
    </source>
</evidence>
<dbReference type="Proteomes" id="UP001390339">
    <property type="component" value="Unassembled WGS sequence"/>
</dbReference>
<organism evidence="4 5">
    <name type="scientific">Apiospora arundinis</name>
    <dbReference type="NCBI Taxonomy" id="335852"/>
    <lineage>
        <taxon>Eukaryota</taxon>
        <taxon>Fungi</taxon>
        <taxon>Dikarya</taxon>
        <taxon>Ascomycota</taxon>
        <taxon>Pezizomycotina</taxon>
        <taxon>Sordariomycetes</taxon>
        <taxon>Xylariomycetidae</taxon>
        <taxon>Amphisphaeriales</taxon>
        <taxon>Apiosporaceae</taxon>
        <taxon>Apiospora</taxon>
    </lineage>
</organism>
<keyword evidence="2" id="KW-1133">Transmembrane helix</keyword>
<evidence type="ECO:0000313" key="4">
    <source>
        <dbReference type="EMBL" id="KAK8867658.1"/>
    </source>
</evidence>
<feature type="region of interest" description="Disordered" evidence="1">
    <location>
        <begin position="224"/>
        <end position="267"/>
    </location>
</feature>
<feature type="chain" id="PRO_5047365201" description="Mid2 domain-containing protein" evidence="3">
    <location>
        <begin position="23"/>
        <end position="267"/>
    </location>
</feature>
<proteinExistence type="predicted"/>
<evidence type="ECO:0000256" key="2">
    <source>
        <dbReference type="SAM" id="Phobius"/>
    </source>
</evidence>
<keyword evidence="3" id="KW-0732">Signal</keyword>
<name>A0ABR2IS36_9PEZI</name>
<evidence type="ECO:0000256" key="1">
    <source>
        <dbReference type="SAM" id="MobiDB-lite"/>
    </source>
</evidence>
<feature type="transmembrane region" description="Helical" evidence="2">
    <location>
        <begin position="187"/>
        <end position="211"/>
    </location>
</feature>
<keyword evidence="5" id="KW-1185">Reference proteome</keyword>
<dbReference type="EMBL" id="JAPCWZ010000004">
    <property type="protein sequence ID" value="KAK8867658.1"/>
    <property type="molecule type" value="Genomic_DNA"/>
</dbReference>
<feature type="signal peptide" evidence="3">
    <location>
        <begin position="1"/>
        <end position="22"/>
    </location>
</feature>
<gene>
    <name evidence="4" type="ORF">PGQ11_006236</name>
</gene>
<sequence>MLLKFPLLPVLLALTPSRRSFAIGTGTCYKRDGSSAREDKNWAPCYPDQKASHCCSTADLCMSNGLCLDAGGDQYFSVQGCTNSDWAGCNEICNNTSRGPAGEGRVTLCSVPDAGGSMMYCCGACSCNGSNLPRIRMASDVFRPPQAASTSSSQPPTQTATHDNNTSNTSSNSSNNNNNNDGSNPHVLAIGLGVGIPLGLALIGGIIFLGLQLRKWTAAATQQRTMNEKSEGDGKTASVNVSGGGGGGGDNGGVYYTRQELEAGRGA</sequence>
<reference evidence="4 5" key="1">
    <citation type="journal article" date="2024" name="IMA Fungus">
        <title>Apiospora arundinis, a panoply of carbohydrate-active enzymes and secondary metabolites.</title>
        <authorList>
            <person name="Sorensen T."/>
            <person name="Petersen C."/>
            <person name="Muurmann A.T."/>
            <person name="Christiansen J.V."/>
            <person name="Brundto M.L."/>
            <person name="Overgaard C.K."/>
            <person name="Boysen A.T."/>
            <person name="Wollenberg R.D."/>
            <person name="Larsen T.O."/>
            <person name="Sorensen J.L."/>
            <person name="Nielsen K.L."/>
            <person name="Sondergaard T.E."/>
        </authorList>
    </citation>
    <scope>NUCLEOTIDE SEQUENCE [LARGE SCALE GENOMIC DNA]</scope>
    <source>
        <strain evidence="4 5">AAU 773</strain>
    </source>
</reference>
<keyword evidence="2" id="KW-0812">Transmembrane</keyword>
<evidence type="ECO:0000313" key="5">
    <source>
        <dbReference type="Proteomes" id="UP001390339"/>
    </source>
</evidence>
<feature type="compositionally biased region" description="Low complexity" evidence="1">
    <location>
        <begin position="144"/>
        <end position="180"/>
    </location>
</feature>
<feature type="region of interest" description="Disordered" evidence="1">
    <location>
        <begin position="143"/>
        <end position="180"/>
    </location>
</feature>
<evidence type="ECO:0008006" key="6">
    <source>
        <dbReference type="Google" id="ProtNLM"/>
    </source>
</evidence>
<comment type="caution">
    <text evidence="4">The sequence shown here is derived from an EMBL/GenBank/DDBJ whole genome shotgun (WGS) entry which is preliminary data.</text>
</comment>
<feature type="compositionally biased region" description="Gly residues" evidence="1">
    <location>
        <begin position="242"/>
        <end position="252"/>
    </location>
</feature>